<dbReference type="InterPro" id="IPR010310">
    <property type="entry name" value="T7SS_ESAT-6-like"/>
</dbReference>
<dbReference type="InterPro" id="IPR036689">
    <property type="entry name" value="ESAT-6-like_sf"/>
</dbReference>
<evidence type="ECO:0000313" key="1">
    <source>
        <dbReference type="EMBL" id="MBU3065200.1"/>
    </source>
</evidence>
<organism evidence="1 2">
    <name type="scientific">Nocardia albiluteola</name>
    <dbReference type="NCBI Taxonomy" id="2842303"/>
    <lineage>
        <taxon>Bacteria</taxon>
        <taxon>Bacillati</taxon>
        <taxon>Actinomycetota</taxon>
        <taxon>Actinomycetes</taxon>
        <taxon>Mycobacteriales</taxon>
        <taxon>Nocardiaceae</taxon>
        <taxon>Nocardia</taxon>
    </lineage>
</organism>
<reference evidence="1 2" key="1">
    <citation type="submission" date="2021-06" db="EMBL/GenBank/DDBJ databases">
        <title>Actinomycetes sequencing.</title>
        <authorList>
            <person name="Shan Q."/>
        </authorList>
    </citation>
    <scope>NUCLEOTIDE SEQUENCE [LARGE SCALE GENOMIC DNA]</scope>
    <source>
        <strain evidence="1 2">NEAU-G5</strain>
    </source>
</reference>
<protein>
    <submittedName>
        <fullName evidence="1">WXG100 family type VII secretion target</fullName>
    </submittedName>
</protein>
<evidence type="ECO:0000313" key="2">
    <source>
        <dbReference type="Proteomes" id="UP000733379"/>
    </source>
</evidence>
<keyword evidence="2" id="KW-1185">Reference proteome</keyword>
<dbReference type="Proteomes" id="UP000733379">
    <property type="component" value="Unassembled WGS sequence"/>
</dbReference>
<accession>A0ABS6B765</accession>
<dbReference type="Pfam" id="PF06013">
    <property type="entry name" value="WXG100"/>
    <property type="match status" value="1"/>
</dbReference>
<dbReference type="EMBL" id="JAHKNI010000010">
    <property type="protein sequence ID" value="MBU3065200.1"/>
    <property type="molecule type" value="Genomic_DNA"/>
</dbReference>
<dbReference type="SUPFAM" id="SSF140453">
    <property type="entry name" value="EsxAB dimer-like"/>
    <property type="match status" value="1"/>
</dbReference>
<proteinExistence type="predicted"/>
<dbReference type="RefSeq" id="WP_215921138.1">
    <property type="nucleotide sequence ID" value="NZ_JAHKNI010000010.1"/>
</dbReference>
<sequence length="116" mass="11960">MSQNVQNNSDGTKAAQAAMASAVDALRAKIKAVTQAVDAAKSGWQGDAFRACTTAATNWDQEASKLNSILDEITSEVGQGNQAYTGLEGDNVQEFSKLQSDTGSAGAALTSLHIPA</sequence>
<gene>
    <name evidence="1" type="ORF">KO481_27195</name>
</gene>
<name>A0ABS6B765_9NOCA</name>
<dbReference type="Gene3D" id="1.10.287.1060">
    <property type="entry name" value="ESAT-6-like"/>
    <property type="match status" value="1"/>
</dbReference>
<comment type="caution">
    <text evidence="1">The sequence shown here is derived from an EMBL/GenBank/DDBJ whole genome shotgun (WGS) entry which is preliminary data.</text>
</comment>